<dbReference type="Gene3D" id="1.10.510.10">
    <property type="entry name" value="Transferase(Phosphotransferase) domain 1"/>
    <property type="match status" value="1"/>
</dbReference>
<dbReference type="InterPro" id="IPR000719">
    <property type="entry name" value="Prot_kinase_dom"/>
</dbReference>
<feature type="domain" description="Protein kinase" evidence="3">
    <location>
        <begin position="8"/>
        <end position="267"/>
    </location>
</feature>
<keyword evidence="1" id="KW-0547">Nucleotide-binding</keyword>
<dbReference type="EMBL" id="ML213602">
    <property type="protein sequence ID" value="TFK38812.1"/>
    <property type="molecule type" value="Genomic_DNA"/>
</dbReference>
<keyword evidence="2" id="KW-0067">ATP-binding</keyword>
<dbReference type="PROSITE" id="PS50011">
    <property type="entry name" value="PROTEIN_KINASE_DOM"/>
    <property type="match status" value="1"/>
</dbReference>
<dbReference type="InterPro" id="IPR051681">
    <property type="entry name" value="Ser/Thr_Kinases-Pseudokinases"/>
</dbReference>
<dbReference type="GO" id="GO:0004674">
    <property type="term" value="F:protein serine/threonine kinase activity"/>
    <property type="evidence" value="ECO:0007669"/>
    <property type="project" value="TreeGrafter"/>
</dbReference>
<dbReference type="PRINTS" id="PR00109">
    <property type="entry name" value="TYRKINASE"/>
</dbReference>
<evidence type="ECO:0000256" key="2">
    <source>
        <dbReference type="ARBA" id="ARBA00022840"/>
    </source>
</evidence>
<evidence type="ECO:0000259" key="3">
    <source>
        <dbReference type="PROSITE" id="PS50011"/>
    </source>
</evidence>
<dbReference type="PANTHER" id="PTHR44329">
    <property type="entry name" value="SERINE/THREONINE-PROTEIN KINASE TNNI3K-RELATED"/>
    <property type="match status" value="1"/>
</dbReference>
<keyword evidence="4" id="KW-0808">Transferase</keyword>
<dbReference type="AlphaFoldDB" id="A0A5C3M0Y7"/>
<dbReference type="InterPro" id="IPR011009">
    <property type="entry name" value="Kinase-like_dom_sf"/>
</dbReference>
<evidence type="ECO:0000256" key="1">
    <source>
        <dbReference type="ARBA" id="ARBA00022741"/>
    </source>
</evidence>
<dbReference type="PANTHER" id="PTHR44329:SF298">
    <property type="entry name" value="MIXED LINEAGE KINASE DOMAIN-LIKE PROTEIN"/>
    <property type="match status" value="1"/>
</dbReference>
<dbReference type="Proteomes" id="UP000308652">
    <property type="component" value="Unassembled WGS sequence"/>
</dbReference>
<dbReference type="GO" id="GO:0005524">
    <property type="term" value="F:ATP binding"/>
    <property type="evidence" value="ECO:0007669"/>
    <property type="project" value="UniProtKB-KW"/>
</dbReference>
<dbReference type="SMART" id="SM00220">
    <property type="entry name" value="S_TKc"/>
    <property type="match status" value="1"/>
</dbReference>
<dbReference type="SUPFAM" id="SSF56112">
    <property type="entry name" value="Protein kinase-like (PK-like)"/>
    <property type="match status" value="1"/>
</dbReference>
<evidence type="ECO:0000313" key="5">
    <source>
        <dbReference type="Proteomes" id="UP000308652"/>
    </source>
</evidence>
<keyword evidence="5" id="KW-1185">Reference proteome</keyword>
<protein>
    <submittedName>
        <fullName evidence="4">Kinase-like domain-containing protein</fullName>
    </submittedName>
</protein>
<dbReference type="Pfam" id="PF07714">
    <property type="entry name" value="PK_Tyr_Ser-Thr"/>
    <property type="match status" value="1"/>
</dbReference>
<dbReference type="PIRSF" id="PIRSF000654">
    <property type="entry name" value="Integrin-linked_kinase"/>
    <property type="match status" value="1"/>
</dbReference>
<proteinExistence type="predicted"/>
<keyword evidence="4" id="KW-0418">Kinase</keyword>
<name>A0A5C3M0Y7_9AGAR</name>
<dbReference type="PROSITE" id="PS00108">
    <property type="entry name" value="PROTEIN_KINASE_ST"/>
    <property type="match status" value="1"/>
</dbReference>
<dbReference type="InterPro" id="IPR008271">
    <property type="entry name" value="Ser/Thr_kinase_AS"/>
</dbReference>
<sequence>MILANVVISEQQNIVVGASANVYCGYVNTAPVAVKRLRIWQANKYTVHKKFLNEVLVMQFIQHPHILPLLGVIYRDYELGIISSWLQNGTVVEYLSKYPDTSRINLVSQITNGLMFLRRRGIVHGDLKGDNILISDDGTILIADFGLATFRLGSLRSSFHYRLSSSGVGTPRWMAPELLRPNDRDGSEGKPTFESDIFSFGMLVYEIYSGHIPFYEFNQMSAILNVILHKRPSRPQDVPDTIWQLIEDCWAHHPLRRPQITDIHLYIQDVMITEQLVCSGCQYS</sequence>
<dbReference type="STRING" id="68775.A0A5C3M0Y7"/>
<accession>A0A5C3M0Y7</accession>
<reference evidence="4 5" key="1">
    <citation type="journal article" date="2019" name="Nat. Ecol. Evol.">
        <title>Megaphylogeny resolves global patterns of mushroom evolution.</title>
        <authorList>
            <person name="Varga T."/>
            <person name="Krizsan K."/>
            <person name="Foldi C."/>
            <person name="Dima B."/>
            <person name="Sanchez-Garcia M."/>
            <person name="Sanchez-Ramirez S."/>
            <person name="Szollosi G.J."/>
            <person name="Szarkandi J.G."/>
            <person name="Papp V."/>
            <person name="Albert L."/>
            <person name="Andreopoulos W."/>
            <person name="Angelini C."/>
            <person name="Antonin V."/>
            <person name="Barry K.W."/>
            <person name="Bougher N.L."/>
            <person name="Buchanan P."/>
            <person name="Buyck B."/>
            <person name="Bense V."/>
            <person name="Catcheside P."/>
            <person name="Chovatia M."/>
            <person name="Cooper J."/>
            <person name="Damon W."/>
            <person name="Desjardin D."/>
            <person name="Finy P."/>
            <person name="Geml J."/>
            <person name="Haridas S."/>
            <person name="Hughes K."/>
            <person name="Justo A."/>
            <person name="Karasinski D."/>
            <person name="Kautmanova I."/>
            <person name="Kiss B."/>
            <person name="Kocsube S."/>
            <person name="Kotiranta H."/>
            <person name="LaButti K.M."/>
            <person name="Lechner B.E."/>
            <person name="Liimatainen K."/>
            <person name="Lipzen A."/>
            <person name="Lukacs Z."/>
            <person name="Mihaltcheva S."/>
            <person name="Morgado L.N."/>
            <person name="Niskanen T."/>
            <person name="Noordeloos M.E."/>
            <person name="Ohm R.A."/>
            <person name="Ortiz-Santana B."/>
            <person name="Ovrebo C."/>
            <person name="Racz N."/>
            <person name="Riley R."/>
            <person name="Savchenko A."/>
            <person name="Shiryaev A."/>
            <person name="Soop K."/>
            <person name="Spirin V."/>
            <person name="Szebenyi C."/>
            <person name="Tomsovsky M."/>
            <person name="Tulloss R.E."/>
            <person name="Uehling J."/>
            <person name="Grigoriev I.V."/>
            <person name="Vagvolgyi C."/>
            <person name="Papp T."/>
            <person name="Martin F.M."/>
            <person name="Miettinen O."/>
            <person name="Hibbett D.S."/>
            <person name="Nagy L.G."/>
        </authorList>
    </citation>
    <scope>NUCLEOTIDE SEQUENCE [LARGE SCALE GENOMIC DNA]</scope>
    <source>
        <strain evidence="4 5">CBS 166.37</strain>
    </source>
</reference>
<gene>
    <name evidence="4" type="ORF">BDQ12DRAFT_651205</name>
</gene>
<evidence type="ECO:0000313" key="4">
    <source>
        <dbReference type="EMBL" id="TFK38812.1"/>
    </source>
</evidence>
<organism evidence="4 5">
    <name type="scientific">Crucibulum laeve</name>
    <dbReference type="NCBI Taxonomy" id="68775"/>
    <lineage>
        <taxon>Eukaryota</taxon>
        <taxon>Fungi</taxon>
        <taxon>Dikarya</taxon>
        <taxon>Basidiomycota</taxon>
        <taxon>Agaricomycotina</taxon>
        <taxon>Agaricomycetes</taxon>
        <taxon>Agaricomycetidae</taxon>
        <taxon>Agaricales</taxon>
        <taxon>Agaricineae</taxon>
        <taxon>Nidulariaceae</taxon>
        <taxon>Crucibulum</taxon>
    </lineage>
</organism>
<dbReference type="InterPro" id="IPR001245">
    <property type="entry name" value="Ser-Thr/Tyr_kinase_cat_dom"/>
</dbReference>
<dbReference type="OrthoDB" id="4062651at2759"/>